<gene>
    <name evidence="2" type="ORF">GCM10007304_41640</name>
</gene>
<keyword evidence="3" id="KW-1185">Reference proteome</keyword>
<organism evidence="2 3">
    <name type="scientific">Rhodococcoides trifolii</name>
    <dbReference type="NCBI Taxonomy" id="908250"/>
    <lineage>
        <taxon>Bacteria</taxon>
        <taxon>Bacillati</taxon>
        <taxon>Actinomycetota</taxon>
        <taxon>Actinomycetes</taxon>
        <taxon>Mycobacteriales</taxon>
        <taxon>Nocardiaceae</taxon>
        <taxon>Rhodococcoides</taxon>
    </lineage>
</organism>
<evidence type="ECO:0000313" key="2">
    <source>
        <dbReference type="EMBL" id="GGG23457.1"/>
    </source>
</evidence>
<feature type="domain" description="DUF559" evidence="1">
    <location>
        <begin position="193"/>
        <end position="269"/>
    </location>
</feature>
<protein>
    <recommendedName>
        <fullName evidence="1">DUF559 domain-containing protein</fullName>
    </recommendedName>
</protein>
<accession>A0A917G551</accession>
<dbReference type="SUPFAM" id="SSF52980">
    <property type="entry name" value="Restriction endonuclease-like"/>
    <property type="match status" value="1"/>
</dbReference>
<name>A0A917G551_9NOCA</name>
<dbReference type="Gene3D" id="3.40.960.10">
    <property type="entry name" value="VSR Endonuclease"/>
    <property type="match status" value="1"/>
</dbReference>
<dbReference type="EMBL" id="BMCU01000005">
    <property type="protein sequence ID" value="GGG23457.1"/>
    <property type="molecule type" value="Genomic_DNA"/>
</dbReference>
<evidence type="ECO:0000313" key="3">
    <source>
        <dbReference type="Proteomes" id="UP000654257"/>
    </source>
</evidence>
<reference evidence="2" key="2">
    <citation type="submission" date="2020-09" db="EMBL/GenBank/DDBJ databases">
        <authorList>
            <person name="Sun Q."/>
            <person name="Sedlacek I."/>
        </authorList>
    </citation>
    <scope>NUCLEOTIDE SEQUENCE</scope>
    <source>
        <strain evidence="2">CCM 7905</strain>
    </source>
</reference>
<sequence>MPMGVFTSEQLGLGRGAIAYRVKSQRLIRVLPAIYATEKPDYLDLCTAVTLWKPNAVLSHLTAAWLWDMIDSEPETISASVPPDSARRAPQWVRLFRRQLPEHSRRRGLPVVTRAQTFVDVAAMLHGSQLELFFDTAVRTPAERRELVTLCERSKGMAGMTALRQQLRRCVLNTRSEPERLVGRAMSARNFFMEINAQIGRYFGDFVDFRARVVVEIDGREFHISPDAFNNDRSRQNHLMLSGWLILRYSAVQVMANMDRVIDQIMAVVRRRRRSINACMPEWPFS</sequence>
<dbReference type="Pfam" id="PF04480">
    <property type="entry name" value="DUF559"/>
    <property type="match status" value="1"/>
</dbReference>
<dbReference type="AlphaFoldDB" id="A0A917G551"/>
<dbReference type="Proteomes" id="UP000654257">
    <property type="component" value="Unassembled WGS sequence"/>
</dbReference>
<reference evidence="2" key="1">
    <citation type="journal article" date="2014" name="Int. J. Syst. Evol. Microbiol.">
        <title>Complete genome sequence of Corynebacterium casei LMG S-19264T (=DSM 44701T), isolated from a smear-ripened cheese.</title>
        <authorList>
            <consortium name="US DOE Joint Genome Institute (JGI-PGF)"/>
            <person name="Walter F."/>
            <person name="Albersmeier A."/>
            <person name="Kalinowski J."/>
            <person name="Ruckert C."/>
        </authorList>
    </citation>
    <scope>NUCLEOTIDE SEQUENCE</scope>
    <source>
        <strain evidence="2">CCM 7905</strain>
    </source>
</reference>
<dbReference type="InterPro" id="IPR011335">
    <property type="entry name" value="Restrct_endonuc-II-like"/>
</dbReference>
<dbReference type="PANTHER" id="PTHR38590">
    <property type="entry name" value="BLL0828 PROTEIN"/>
    <property type="match status" value="1"/>
</dbReference>
<evidence type="ECO:0000259" key="1">
    <source>
        <dbReference type="Pfam" id="PF04480"/>
    </source>
</evidence>
<dbReference type="InterPro" id="IPR047216">
    <property type="entry name" value="Endonuclease_DUF559_bact"/>
</dbReference>
<dbReference type="PANTHER" id="PTHR38590:SF1">
    <property type="entry name" value="BLL0828 PROTEIN"/>
    <property type="match status" value="1"/>
</dbReference>
<dbReference type="InterPro" id="IPR007569">
    <property type="entry name" value="DUF559"/>
</dbReference>
<comment type="caution">
    <text evidence="2">The sequence shown here is derived from an EMBL/GenBank/DDBJ whole genome shotgun (WGS) entry which is preliminary data.</text>
</comment>
<proteinExistence type="predicted"/>